<evidence type="ECO:0000313" key="3">
    <source>
        <dbReference type="EMBL" id="CAB4752504.1"/>
    </source>
</evidence>
<reference evidence="2" key="1">
    <citation type="submission" date="2020-05" db="EMBL/GenBank/DDBJ databases">
        <authorList>
            <person name="Chiriac C."/>
            <person name="Salcher M."/>
            <person name="Ghai R."/>
            <person name="Kavagutti S V."/>
        </authorList>
    </citation>
    <scope>NUCLEOTIDE SEQUENCE</scope>
</reference>
<dbReference type="EMBL" id="CAFBOT010000001">
    <property type="protein sequence ID" value="CAB4979427.1"/>
    <property type="molecule type" value="Genomic_DNA"/>
</dbReference>
<evidence type="ECO:0000313" key="2">
    <source>
        <dbReference type="EMBL" id="CAB4701959.1"/>
    </source>
</evidence>
<evidence type="ECO:0000313" key="4">
    <source>
        <dbReference type="EMBL" id="CAB4979427.1"/>
    </source>
</evidence>
<dbReference type="EMBL" id="CAEZYG010000004">
    <property type="protein sequence ID" value="CAB4701959.1"/>
    <property type="molecule type" value="Genomic_DNA"/>
</dbReference>
<name>A0A6J6PT33_9ZZZZ</name>
<dbReference type="EMBL" id="CAEZZM010000002">
    <property type="protein sequence ID" value="CAB4752504.1"/>
    <property type="molecule type" value="Genomic_DNA"/>
</dbReference>
<dbReference type="EMBL" id="CAEZWB010000002">
    <property type="protein sequence ID" value="CAB4639082.1"/>
    <property type="molecule type" value="Genomic_DNA"/>
</dbReference>
<proteinExistence type="predicted"/>
<accession>A0A6J6PT33</accession>
<dbReference type="AlphaFoldDB" id="A0A6J6PT33"/>
<dbReference type="InterPro" id="IPR049574">
    <property type="entry name" value="CrtA-like"/>
</dbReference>
<protein>
    <submittedName>
        <fullName evidence="2">Unannotated protein</fullName>
    </submittedName>
</protein>
<gene>
    <name evidence="1" type="ORF">UFOPK2166_00046</name>
    <name evidence="2" type="ORF">UFOPK2657_00053</name>
    <name evidence="3" type="ORF">UFOPK2872_00035</name>
    <name evidence="4" type="ORF">UFOPK4000_00015</name>
</gene>
<evidence type="ECO:0000313" key="1">
    <source>
        <dbReference type="EMBL" id="CAB4639082.1"/>
    </source>
</evidence>
<sequence>MNNIASFHLATWPGALGALARLGTDRLRLKHVEGLVFWRLLGTGSGSNTSQGANLKRTAFFAVWQNEQCLQQFLDHHPIAQRWKRADESWHVKLRGAGGHGSWRGFAVAHELVRGETGGPIAMITRADVRPRSWRAFRRAGEPVNIELHQSEGLLAVVGIGEAPIGRLGTFSLWSSLEAMHRFATQAPQHQAVVERTRNEQWYGEELFARFEPYDSAGTWDGIDPLAR</sequence>
<dbReference type="CDD" id="cd21650">
    <property type="entry name" value="CrtA-like"/>
    <property type="match status" value="1"/>
</dbReference>
<organism evidence="2">
    <name type="scientific">freshwater metagenome</name>
    <dbReference type="NCBI Taxonomy" id="449393"/>
    <lineage>
        <taxon>unclassified sequences</taxon>
        <taxon>metagenomes</taxon>
        <taxon>ecological metagenomes</taxon>
    </lineage>
</organism>